<comment type="caution">
    <text evidence="1">The sequence shown here is derived from an EMBL/GenBank/DDBJ whole genome shotgun (WGS) entry which is preliminary data.</text>
</comment>
<gene>
    <name evidence="1" type="ORF">G0P99_04865</name>
</gene>
<dbReference type="EMBL" id="JAAGOX010000007">
    <property type="protein sequence ID" value="NDW44279.1"/>
    <property type="molecule type" value="Genomic_DNA"/>
</dbReference>
<evidence type="ECO:0000313" key="1">
    <source>
        <dbReference type="EMBL" id="NDW44279.1"/>
    </source>
</evidence>
<proteinExistence type="predicted"/>
<dbReference type="InterPro" id="IPR027417">
    <property type="entry name" value="P-loop_NTPase"/>
</dbReference>
<protein>
    <recommendedName>
        <fullName evidence="2">Sulfotransferase</fullName>
    </recommendedName>
</protein>
<dbReference type="SUPFAM" id="SSF52540">
    <property type="entry name" value="P-loop containing nucleoside triphosphate hydrolases"/>
    <property type="match status" value="1"/>
</dbReference>
<reference evidence="1" key="1">
    <citation type="submission" date="2020-02" db="EMBL/GenBank/DDBJ databases">
        <title>Delineation of the pyrene-degrading pathway in Roseobacter clade bacteria by genomic analysis.</title>
        <authorList>
            <person name="Zhou H."/>
            <person name="Wang H."/>
        </authorList>
    </citation>
    <scope>NUCLEOTIDE SEQUENCE</scope>
    <source>
        <strain evidence="1">PrR005</strain>
    </source>
</reference>
<sequence>MQNTPFEADLTDRDHSSLYPTADCCYDWPWPPEKNFEQALSSWSRQHEIMARHMNHAHFRRHIMILDYDALFFQPNDTAAETLQDFLGLPHDPAFRTLLDELVAGNRGHVNKAETRLPPEALEQLRKLNRSAFEDLKAVTA</sequence>
<dbReference type="AlphaFoldDB" id="A0A6B2NP42"/>
<accession>A0A6B2NP42</accession>
<dbReference type="Gene3D" id="3.40.50.300">
    <property type="entry name" value="P-loop containing nucleotide triphosphate hydrolases"/>
    <property type="match status" value="1"/>
</dbReference>
<name>A0A6B2NP42_9RHOB</name>
<organism evidence="1">
    <name type="scientific">Ruegeria sp. PrR005</name>
    <dbReference type="NCBI Taxonomy" id="2706882"/>
    <lineage>
        <taxon>Bacteria</taxon>
        <taxon>Pseudomonadati</taxon>
        <taxon>Pseudomonadota</taxon>
        <taxon>Alphaproteobacteria</taxon>
        <taxon>Rhodobacterales</taxon>
        <taxon>Roseobacteraceae</taxon>
        <taxon>Ruegeria</taxon>
    </lineage>
</organism>
<evidence type="ECO:0008006" key="2">
    <source>
        <dbReference type="Google" id="ProtNLM"/>
    </source>
</evidence>
<dbReference type="RefSeq" id="WP_164128265.1">
    <property type="nucleotide sequence ID" value="NZ_JAAGOX010000007.1"/>
</dbReference>